<gene>
    <name evidence="3" type="ORF">GM51_21205</name>
</gene>
<dbReference type="InterPro" id="IPR036457">
    <property type="entry name" value="PPM-type-like_dom_sf"/>
</dbReference>
<dbReference type="AlphaFoldDB" id="A0A094PMA2"/>
<dbReference type="PROSITE" id="PS51746">
    <property type="entry name" value="PPM_2"/>
    <property type="match status" value="1"/>
</dbReference>
<dbReference type="GO" id="GO:0004722">
    <property type="term" value="F:protein serine/threonine phosphatase activity"/>
    <property type="evidence" value="ECO:0007669"/>
    <property type="project" value="InterPro"/>
</dbReference>
<keyword evidence="1" id="KW-0472">Membrane</keyword>
<dbReference type="InterPro" id="IPR015655">
    <property type="entry name" value="PP2C"/>
</dbReference>
<dbReference type="CDD" id="cd00143">
    <property type="entry name" value="PP2Cc"/>
    <property type="match status" value="1"/>
</dbReference>
<dbReference type="SMART" id="SM00332">
    <property type="entry name" value="PP2Cc"/>
    <property type="match status" value="1"/>
</dbReference>
<dbReference type="SMART" id="SM00331">
    <property type="entry name" value="PP2C_SIG"/>
    <property type="match status" value="1"/>
</dbReference>
<protein>
    <recommendedName>
        <fullName evidence="2">PPM-type phosphatase domain-containing protein</fullName>
    </recommendedName>
</protein>
<comment type="caution">
    <text evidence="3">The sequence shown here is derived from an EMBL/GenBank/DDBJ whole genome shotgun (WGS) entry which is preliminary data.</text>
</comment>
<reference evidence="3" key="1">
    <citation type="submission" date="2014-06" db="EMBL/GenBank/DDBJ databases">
        <title>Key roles for freshwater Actinobacteria revealed by deep metagenomic sequencing.</title>
        <authorList>
            <person name="Ghai R."/>
            <person name="Mizuno C.M."/>
            <person name="Picazo A."/>
            <person name="Camacho A."/>
            <person name="Rodriguez-Valera F."/>
        </authorList>
    </citation>
    <scope>NUCLEOTIDE SEQUENCE</scope>
</reference>
<evidence type="ECO:0000259" key="2">
    <source>
        <dbReference type="PROSITE" id="PS51746"/>
    </source>
</evidence>
<dbReference type="Pfam" id="PF13672">
    <property type="entry name" value="PP2C_2"/>
    <property type="match status" value="1"/>
</dbReference>
<organism evidence="3">
    <name type="scientific">freshwater metagenome</name>
    <dbReference type="NCBI Taxonomy" id="449393"/>
    <lineage>
        <taxon>unclassified sequences</taxon>
        <taxon>metagenomes</taxon>
        <taxon>ecological metagenomes</taxon>
    </lineage>
</organism>
<sequence length="414" mass="45448">MGIKTVSYAASDVGKVRSSNQDSGYAGVNLFFVADGMGGHAGGDIASAITAQHVATADEPVENSQQAEQKLIDYIWQANQKLSASVQAHSDLAGMGTTFSGMLVHGTSVSIGHIGDSRIYLARDGVVKQITTDHTFVQRLVDTGRISEGEALVHPRRSVLMRVLGDVEQFPEVDLETFETKPGDRWMVCSDGLSGVIPEGLMYRIMLSKSNVQEATDLLVGEALEFGAPDNVTVVLVDVLDDQEQTEALPARNFVGSAASEVVIEERKGRRILRILNPMTLIEMLQKPEDPTSFAPESEELLEKILKDTKGRIRARRLRQLATYVLLIAIAIYGLFLAYEYTQTRFFVGTNDGVVVIYKGIREDLGPFRFSTVYEVSNISVDSLTDFQREALERSIATENLEDARRVLDQLGGN</sequence>
<feature type="transmembrane region" description="Helical" evidence="1">
    <location>
        <begin position="321"/>
        <end position="339"/>
    </location>
</feature>
<dbReference type="Gene3D" id="3.60.40.10">
    <property type="entry name" value="PPM-type phosphatase domain"/>
    <property type="match status" value="1"/>
</dbReference>
<name>A0A094PMA2_9ZZZZ</name>
<feature type="domain" description="PPM-type phosphatase" evidence="2">
    <location>
        <begin position="6"/>
        <end position="239"/>
    </location>
</feature>
<proteinExistence type="predicted"/>
<dbReference type="EMBL" id="JNSL01000209">
    <property type="protein sequence ID" value="KGA12830.1"/>
    <property type="molecule type" value="Genomic_DNA"/>
</dbReference>
<evidence type="ECO:0000313" key="3">
    <source>
        <dbReference type="EMBL" id="KGA12830.1"/>
    </source>
</evidence>
<dbReference type="PANTHER" id="PTHR47992">
    <property type="entry name" value="PROTEIN PHOSPHATASE"/>
    <property type="match status" value="1"/>
</dbReference>
<evidence type="ECO:0000256" key="1">
    <source>
        <dbReference type="SAM" id="Phobius"/>
    </source>
</evidence>
<dbReference type="InterPro" id="IPR001932">
    <property type="entry name" value="PPM-type_phosphatase-like_dom"/>
</dbReference>
<keyword evidence="1" id="KW-1133">Transmembrane helix</keyword>
<accession>A0A094PMA2</accession>
<dbReference type="SUPFAM" id="SSF81606">
    <property type="entry name" value="PP2C-like"/>
    <property type="match status" value="1"/>
</dbReference>
<keyword evidence="1" id="KW-0812">Transmembrane</keyword>